<dbReference type="Gene3D" id="1.10.8.60">
    <property type="match status" value="1"/>
</dbReference>
<proteinExistence type="inferred from homology"/>
<dbReference type="GO" id="GO:0016887">
    <property type="term" value="F:ATP hydrolysis activity"/>
    <property type="evidence" value="ECO:0007669"/>
    <property type="project" value="InterPro"/>
</dbReference>
<feature type="domain" description="AAA+ ATPase" evidence="9">
    <location>
        <begin position="1626"/>
        <end position="1777"/>
    </location>
</feature>
<dbReference type="InterPro" id="IPR056777">
    <property type="entry name" value="Ycf2_N"/>
</dbReference>
<sequence>MEQKLVRNKSKILDLKEINNIQNILILLTRLNLVRFLLGIFSNLEYIGKFFDFRILSSLILRDLRSSNNQRNKLLLNLFVLLVIPISLYRFNTKNLVERRYLDLAKIVNGYGNTNRVRERLKEHFESSYSSISSNTFFSINKEANMFPTGFEEYFFNSSLVKEKLDGIIPVSNTIDFSDPDWWKSWIIRDILPSWNVSQTKINEVQILLSGKSLENLKNFFEFYIDRILCKPYDWKYHFDLYFVLNKNRNRNQDEEIDWKQVSRLNDPLFYSAIVAYCDKILFEVESQLNRQGYQLYINPDSTKKYLSHIYISSLSPREIRNWIDLIQPKSWTFFQDYAEFYIWQSYSNKFSPWNGDRHLLDRAKHILRKRFVESNDLGKDQSITKVQSLLSDILYNFSEYILSKIEKFNKLAEFKRGFKNDSNLVTGDIPTIIETYKSHDIEKNKLLEKEERSIFSKEDYLTVNPFLNNISLFRKWNWKQFLISNYLPTNFEDIRELNEESQFSDISSIINDEKEYLEKEIFSESKDSVKIDLFSIKNQLFNNTIPKEIRYGLLDISFLYELNGSYINNKQFFEKDRSFKIQEFDDSGLSDINRIVDLWKLKKHFEYSFFKSSLSPKDCLSELTKYFNNKYSFLFKNKNLFLDTSSPIYSGVKFSSNKDYVSFDYSQFKKPFLTKIDQIVLKITNPILLLTEGLNRDSNQHKRFLISRSDLSINQILVKYLKVINTEYFSRKVLKDLIKEYFEIEGVDIRKTKEQIVSLWTLSQHQIRSFWDEFKEKTNLSLISLLIIIYNHNPLMSLSSLYTIYSYQYIHILSSDHFFRVKNNFEFWINNNNLNYLTKNIINQDLLNWKINLEKWFNKCIVQIDQYEVVYLSLSFYKWRDENRQWKSLFSSIISDECPIILVDSKNLLKILFFLRNGKINKNHFSKSWFLTKTFINRFLDYSFPYVIEPCLYNIQYIDQFFFYRFPKLLKIPSYIVSIKNFFENETIFSDKSNVSLDDEKMVSPTRFQISRDKYLSNFFCKEDICMEGSNDELILAKSSDWLDDLTVIKEISPKNCSDKSNTLKLLDYLYNPRLSYNERLCPFYENILIEGYNNTYKDILNNVPIHYNHKLFFSSQIKPFYEEKDTIYFVQSQIFNKLLARSKKFNGQTLGYIDNLYKLLMALMRSSPFSHGNKNYYFFEKGFRNSLQIVNFDIEPLFSQVDRSISSKSQDFTEDQLYSTDEAFSDSRSYLENHKMLYWLRKYLLYKYLIPKSFQEIIANNFLKEKKKFETVLPKEKYIIHSFYPIKINKVLDGISIYKTFQQENISNKWGLFKNYTSWFFTLEWWKYLNNLISETFPEVLLNINDLLDSNRSYIIGYINNLLTSLWLELKFRSKNENIDYLISKLDSFLVKEISNRNNKSFFKWSLLRLVNGHNVEFSTLVLLLVFIYGISRHYLPTLLGFNSISLWKRVEFIRYLMDPLQGFYLKKLMYSPSTKFMRTRDLFIYRVRRILRSINHMSFYFFIKNELDIWLSHKNSLDTFRTRKKNLTQYLTTNNRLFQYSLNLNYNSNFLIKEPGLNYLRFLVEICQKDLIKYQICNFESAEKWILSAFQQRIFFPQMKWQNDILNISSYQTPSLPQLGLFPSKRILVIGSIDSGRSYLIKNLAADSYLPSIRIPVNKLLYKKSEVKKTPATILSKRSLFRLDLVFELAEKMSPCIIWIQDIHELNINRFGHRLETDPKLLLCLILNNISTNSFNSYIKNSIVIASTHMPTKVDPALISPNRLDQLINLRILTNYQRQKEFPVLLGVKGFDLKADSSFLKKLSYTTRGYSKRDLSVFVNETLLIGITLNTSFICSDTIRLSLHKQVSAVTYTNNESQFNPRYEILFYKLGKVIICNTLINTSSVDSSFIQNNLLKRKFYFLSNWYLEPSIDESTIKEFTILPHILGFLAGFAARDSWFILENKKENFISIDKVVENDLNLSVAILEGLLTEFSYLEVCENNLNKFVVSPPQSKARDFLNMMQQGFSSNVYKQTVRKVDRSKSLSSVRPERNIPCSIAWSPRVWRISFLRSTIYASIRIPSESNRLYNIMVFYQNQDKLPKRNFDLNRIKSDQSLSHKRKEQFCGYKRSLGNMRQKQIQALENQLENVLLRECFFKLGISNSSTQYQTQYDSSYQSMLFLGGRFIWNSTCLISLKNNLVFSRFELFANEETVRRLYITYGARRDRERHYSNEKIRQFFLRRGYDKNVMNKLVMNWWKGLPFVERKHFEFFRNKQMMITFLQYPQLFLSVYLHQDRLLEELKEKYARFNLLTHKQRWVRSNRLLFNDLTIYNILFESYQYLLNLFLSNRSLLAQLAKILVDKKLILPNEIHDIILCNLK</sequence>
<dbReference type="InterPro" id="IPR003593">
    <property type="entry name" value="AAA+_ATPase"/>
</dbReference>
<comment type="subcellular location">
    <subcellularLocation>
        <location evidence="7">Plastid</location>
        <location evidence="7">Chloroplast stroma</location>
    </subcellularLocation>
</comment>
<gene>
    <name evidence="7 10" type="primary">ycf2</name>
</gene>
<organism evidence="10">
    <name type="scientific">Danaea sellowiana</name>
    <dbReference type="NCBI Taxonomy" id="2764331"/>
    <lineage>
        <taxon>Eukaryota</taxon>
        <taxon>Viridiplantae</taxon>
        <taxon>Streptophyta</taxon>
        <taxon>Embryophyta</taxon>
        <taxon>Tracheophyta</taxon>
        <taxon>Polypodiopsida</taxon>
        <taxon>Marattiidae</taxon>
        <taxon>Marattiales</taxon>
        <taxon>Marattiaceae</taxon>
        <taxon>Danaea</taxon>
    </lineage>
</organism>
<evidence type="ECO:0000313" key="10">
    <source>
        <dbReference type="EMBL" id="QNH93723.1"/>
    </source>
</evidence>
<name>A0A7G7YGV3_9MONI</name>
<feature type="transmembrane region" description="Helical" evidence="8">
    <location>
        <begin position="74"/>
        <end position="91"/>
    </location>
</feature>
<keyword evidence="8" id="KW-0812">Transmembrane</keyword>
<dbReference type="GO" id="GO:0005524">
    <property type="term" value="F:ATP binding"/>
    <property type="evidence" value="ECO:0007669"/>
    <property type="project" value="UniProtKB-KW"/>
</dbReference>
<evidence type="ECO:0000256" key="7">
    <source>
        <dbReference type="HAMAP-Rule" id="MF_01330"/>
    </source>
</evidence>
<dbReference type="GeneID" id="60459475"/>
<dbReference type="PANTHER" id="PTHR33078">
    <property type="entry name" value="PROTEIN YCF2-RELATED"/>
    <property type="match status" value="1"/>
</dbReference>
<evidence type="ECO:0000256" key="4">
    <source>
        <dbReference type="ARBA" id="ARBA00022640"/>
    </source>
</evidence>
<dbReference type="GO" id="GO:0009570">
    <property type="term" value="C:chloroplast stroma"/>
    <property type="evidence" value="ECO:0007669"/>
    <property type="project" value="UniProtKB-SubCell"/>
</dbReference>
<evidence type="ECO:0000256" key="5">
    <source>
        <dbReference type="ARBA" id="ARBA00022741"/>
    </source>
</evidence>
<dbReference type="EMBL" id="MN412588">
    <property type="protein sequence ID" value="QNH93723.1"/>
    <property type="molecule type" value="Genomic_DNA"/>
</dbReference>
<evidence type="ECO:0000256" key="6">
    <source>
        <dbReference type="ARBA" id="ARBA00022840"/>
    </source>
</evidence>
<dbReference type="InterPro" id="IPR027417">
    <property type="entry name" value="P-loop_NTPase"/>
</dbReference>
<keyword evidence="4 10" id="KW-0934">Plastid</keyword>
<dbReference type="RefSeq" id="YP_009973824.1">
    <property type="nucleotide sequence ID" value="NC_051976.1"/>
</dbReference>
<dbReference type="SMART" id="SM00382">
    <property type="entry name" value="AAA"/>
    <property type="match status" value="1"/>
</dbReference>
<evidence type="ECO:0000256" key="2">
    <source>
        <dbReference type="ARBA" id="ARBA00009361"/>
    </source>
</evidence>
<feature type="binding site" evidence="7">
    <location>
        <begin position="1634"/>
        <end position="1641"/>
    </location>
    <ligand>
        <name>ATP</name>
        <dbReference type="ChEBI" id="CHEBI:30616"/>
    </ligand>
</feature>
<evidence type="ECO:0000256" key="1">
    <source>
        <dbReference type="ARBA" id="ARBA00002329"/>
    </source>
</evidence>
<dbReference type="InterPro" id="IPR003959">
    <property type="entry name" value="ATPase_AAA_core"/>
</dbReference>
<reference evidence="10" key="1">
    <citation type="journal article" date="2020" name="Cladistics">
        <title>Exploring the phylogeny of the marattialean ferns.</title>
        <authorList>
            <person name="Lehtonen S."/>
            <person name="Poczai P."/>
            <person name="Sablok G."/>
            <person name="Hyvoenen J."/>
            <person name="Karger D.N."/>
            <person name="Flores J."/>
        </authorList>
    </citation>
    <scope>NUCLEOTIDE SEQUENCE</scope>
</reference>
<dbReference type="Pfam" id="PF00004">
    <property type="entry name" value="AAA"/>
    <property type="match status" value="1"/>
</dbReference>
<evidence type="ECO:0000256" key="8">
    <source>
        <dbReference type="SAM" id="Phobius"/>
    </source>
</evidence>
<keyword evidence="6 7" id="KW-0067">ATP-binding</keyword>
<dbReference type="PANTHER" id="PTHR33078:SF101">
    <property type="entry name" value="AAA+ ATPASE DOMAIN, ATPASE, AAA-TYPE, CORE"/>
    <property type="match status" value="1"/>
</dbReference>
<dbReference type="SUPFAM" id="SSF52540">
    <property type="entry name" value="P-loop containing nucleoside triphosphate hydrolases"/>
    <property type="match status" value="1"/>
</dbReference>
<protein>
    <recommendedName>
        <fullName evidence="7">Protein Ycf2</fullName>
    </recommendedName>
</protein>
<keyword evidence="5 7" id="KW-0547">Nucleotide-binding</keyword>
<dbReference type="Pfam" id="PF05695">
    <property type="entry name" value="Ycf2"/>
    <property type="match status" value="2"/>
</dbReference>
<evidence type="ECO:0000259" key="9">
    <source>
        <dbReference type="SMART" id="SM00382"/>
    </source>
</evidence>
<dbReference type="HAMAP" id="MF_01330">
    <property type="entry name" value="Ycf2"/>
    <property type="match status" value="1"/>
</dbReference>
<dbReference type="CDD" id="cd19505">
    <property type="entry name" value="RecA-like_Ycf2"/>
    <property type="match status" value="1"/>
</dbReference>
<comment type="similarity">
    <text evidence="2 7">Belongs to the Ycf2 family.</text>
</comment>
<dbReference type="Gene3D" id="3.40.50.300">
    <property type="entry name" value="P-loop containing nucleotide triphosphate hydrolases"/>
    <property type="match status" value="1"/>
</dbReference>
<dbReference type="InterPro" id="IPR008543">
    <property type="entry name" value="Uncharacterised_Ycf2"/>
</dbReference>
<accession>A0A7G7YGV3</accession>
<evidence type="ECO:0000256" key="3">
    <source>
        <dbReference type="ARBA" id="ARBA00022528"/>
    </source>
</evidence>
<comment type="function">
    <text evidence="1 7">Probable ATPase of unknown function. Its presence in a non-photosynthetic plant (Epifagus virginiana) and experiments in tobacco indicate that it has an essential function which is probably not related to photosynthesis.</text>
</comment>
<geneLocation type="chloroplast" evidence="10"/>
<keyword evidence="8" id="KW-0472">Membrane</keyword>
<keyword evidence="8" id="KW-1133">Transmembrane helix</keyword>
<keyword evidence="3 10" id="KW-0150">Chloroplast</keyword>